<reference evidence="1" key="1">
    <citation type="submission" date="2021-05" db="EMBL/GenBank/DDBJ databases">
        <authorList>
            <person name="Alioto T."/>
            <person name="Alioto T."/>
            <person name="Gomez Garrido J."/>
        </authorList>
    </citation>
    <scope>NUCLEOTIDE SEQUENCE</scope>
</reference>
<organism evidence="1">
    <name type="scientific">Cacopsylla melanoneura</name>
    <dbReference type="NCBI Taxonomy" id="428564"/>
    <lineage>
        <taxon>Eukaryota</taxon>
        <taxon>Metazoa</taxon>
        <taxon>Ecdysozoa</taxon>
        <taxon>Arthropoda</taxon>
        <taxon>Hexapoda</taxon>
        <taxon>Insecta</taxon>
        <taxon>Pterygota</taxon>
        <taxon>Neoptera</taxon>
        <taxon>Paraneoptera</taxon>
        <taxon>Hemiptera</taxon>
        <taxon>Sternorrhyncha</taxon>
        <taxon>Psylloidea</taxon>
        <taxon>Psyllidae</taxon>
        <taxon>Psyllinae</taxon>
        <taxon>Cacopsylla</taxon>
    </lineage>
</organism>
<dbReference type="EMBL" id="HBUF01195836">
    <property type="protein sequence ID" value="CAG6660016.1"/>
    <property type="molecule type" value="Transcribed_RNA"/>
</dbReference>
<protein>
    <submittedName>
        <fullName evidence="1">Uncharacterized protein</fullName>
    </submittedName>
</protein>
<dbReference type="AlphaFoldDB" id="A0A8D8S196"/>
<name>A0A8D8S196_9HEMI</name>
<sequence>MILKNLTLQYTCRKVWHMYCGWRQIGLTQDRWGNRYVHQGLEVRVFLVISRTFVRSPAPIFFCLLVVQFGHSFLLQLSSPVQPRHSSNHQIQRLLFSRIIIAGRRG</sequence>
<proteinExistence type="predicted"/>
<accession>A0A8D8S196</accession>
<evidence type="ECO:0000313" key="1">
    <source>
        <dbReference type="EMBL" id="CAG6660016.1"/>
    </source>
</evidence>